<feature type="domain" description="Peptidase S1" evidence="4">
    <location>
        <begin position="20"/>
        <end position="268"/>
    </location>
</feature>
<dbReference type="AlphaFoldDB" id="A0A835L5W5"/>
<proteinExistence type="predicted"/>
<sequence>MKTKTLIALCFAMSVCVEVYADGELEVKRGIYPFMAFLYYPDESVTDGSGARFLRGAVLIRPEWLVSSAVGSSILTEEGFPKKTLLARLGAITIDTNFTLNEDEDEQEREVIQIVRPYNHSATQWWRTDISLMKVLLPFNMTSAVGIANPSLKREITEKTCTILVFAKKDGNLSEDRNLMQLTVELLPPSIQDCGSHFVSNTMTCASHSDDNKNALYDPNFCQGNSGGPLICEQEVVGIQTYIDNDCKQPHLYQLLSAWENFISCGTEDKCHTEQCTNICDVTDKDPPPQDAIVPETTTATPSVSLIETTIAPVPVVTSSVPETTIDSESEASSTIIPSAALSEEIITTGHSSSVQEPSPTHSVSETESTETKAWPKAHTDERKKLEEGTLENTDRKPSVEAQQHDGNVRVRSAGQSSAPNIVSLLFGFFNLACLI</sequence>
<reference evidence="5" key="1">
    <citation type="submission" date="2020-08" db="EMBL/GenBank/DDBJ databases">
        <title>Spodoptera exigua strain:BAW_Kor-Di-RS1 Genome sequencing and assembly.</title>
        <authorList>
            <person name="Kim J."/>
            <person name="Nam H.Y."/>
            <person name="Kwon M."/>
            <person name="Choi J.H."/>
            <person name="Cho S.R."/>
            <person name="Kim G.-H."/>
        </authorList>
    </citation>
    <scope>NUCLEOTIDE SEQUENCE</scope>
    <source>
        <strain evidence="5">BAW_Kor-Di-RS1</strain>
        <tissue evidence="5">Whole-body</tissue>
    </source>
</reference>
<dbReference type="SUPFAM" id="SSF50494">
    <property type="entry name" value="Trypsin-like serine proteases"/>
    <property type="match status" value="1"/>
</dbReference>
<evidence type="ECO:0000256" key="3">
    <source>
        <dbReference type="SAM" id="SignalP"/>
    </source>
</evidence>
<accession>A0A835L5W5</accession>
<dbReference type="EMBL" id="JACKWZ010000245">
    <property type="protein sequence ID" value="KAF9410811.1"/>
    <property type="molecule type" value="Genomic_DNA"/>
</dbReference>
<feature type="compositionally biased region" description="Low complexity" evidence="2">
    <location>
        <begin position="357"/>
        <end position="367"/>
    </location>
</feature>
<dbReference type="InterPro" id="IPR043504">
    <property type="entry name" value="Peptidase_S1_PA_chymotrypsin"/>
</dbReference>
<protein>
    <recommendedName>
        <fullName evidence="4">Peptidase S1 domain-containing protein</fullName>
    </recommendedName>
</protein>
<name>A0A835L5W5_SPOEX</name>
<dbReference type="Proteomes" id="UP000648187">
    <property type="component" value="Unassembled WGS sequence"/>
</dbReference>
<evidence type="ECO:0000256" key="2">
    <source>
        <dbReference type="SAM" id="MobiDB-lite"/>
    </source>
</evidence>
<organism evidence="5 6">
    <name type="scientific">Spodoptera exigua</name>
    <name type="common">Beet armyworm</name>
    <name type="synonym">Noctua fulgens</name>
    <dbReference type="NCBI Taxonomy" id="7107"/>
    <lineage>
        <taxon>Eukaryota</taxon>
        <taxon>Metazoa</taxon>
        <taxon>Ecdysozoa</taxon>
        <taxon>Arthropoda</taxon>
        <taxon>Hexapoda</taxon>
        <taxon>Insecta</taxon>
        <taxon>Pterygota</taxon>
        <taxon>Neoptera</taxon>
        <taxon>Endopterygota</taxon>
        <taxon>Lepidoptera</taxon>
        <taxon>Glossata</taxon>
        <taxon>Ditrysia</taxon>
        <taxon>Noctuoidea</taxon>
        <taxon>Noctuidae</taxon>
        <taxon>Amphipyrinae</taxon>
        <taxon>Spodoptera</taxon>
    </lineage>
</organism>
<feature type="signal peptide" evidence="3">
    <location>
        <begin position="1"/>
        <end position="21"/>
    </location>
</feature>
<dbReference type="PANTHER" id="PTHR24271">
    <property type="entry name" value="KALLIKREIN-RELATED"/>
    <property type="match status" value="1"/>
</dbReference>
<feature type="region of interest" description="Disordered" evidence="2">
    <location>
        <begin position="350"/>
        <end position="415"/>
    </location>
</feature>
<keyword evidence="3" id="KW-0732">Signal</keyword>
<dbReference type="GO" id="GO:0004252">
    <property type="term" value="F:serine-type endopeptidase activity"/>
    <property type="evidence" value="ECO:0007669"/>
    <property type="project" value="InterPro"/>
</dbReference>
<keyword evidence="1" id="KW-1015">Disulfide bond</keyword>
<dbReference type="SMART" id="SM00020">
    <property type="entry name" value="Tryp_SPc"/>
    <property type="match status" value="1"/>
</dbReference>
<keyword evidence="6" id="KW-1185">Reference proteome</keyword>
<dbReference type="InterPro" id="IPR001254">
    <property type="entry name" value="Trypsin_dom"/>
</dbReference>
<evidence type="ECO:0000256" key="1">
    <source>
        <dbReference type="ARBA" id="ARBA00023157"/>
    </source>
</evidence>
<evidence type="ECO:0000259" key="4">
    <source>
        <dbReference type="PROSITE" id="PS50240"/>
    </source>
</evidence>
<evidence type="ECO:0000313" key="5">
    <source>
        <dbReference type="EMBL" id="KAF9410811.1"/>
    </source>
</evidence>
<dbReference type="Pfam" id="PF00089">
    <property type="entry name" value="Trypsin"/>
    <property type="match status" value="1"/>
</dbReference>
<gene>
    <name evidence="5" type="ORF">HW555_010236</name>
</gene>
<feature type="chain" id="PRO_5032389102" description="Peptidase S1 domain-containing protein" evidence="3">
    <location>
        <begin position="22"/>
        <end position="436"/>
    </location>
</feature>
<feature type="compositionally biased region" description="Basic and acidic residues" evidence="2">
    <location>
        <begin position="378"/>
        <end position="409"/>
    </location>
</feature>
<dbReference type="PROSITE" id="PS50240">
    <property type="entry name" value="TRYPSIN_DOM"/>
    <property type="match status" value="1"/>
</dbReference>
<evidence type="ECO:0000313" key="6">
    <source>
        <dbReference type="Proteomes" id="UP000648187"/>
    </source>
</evidence>
<dbReference type="Gene3D" id="2.40.10.10">
    <property type="entry name" value="Trypsin-like serine proteases"/>
    <property type="match status" value="2"/>
</dbReference>
<dbReference type="PANTHER" id="PTHR24271:SF50">
    <property type="match status" value="1"/>
</dbReference>
<dbReference type="InterPro" id="IPR009003">
    <property type="entry name" value="Peptidase_S1_PA"/>
</dbReference>
<dbReference type="GO" id="GO:0006508">
    <property type="term" value="P:proteolysis"/>
    <property type="evidence" value="ECO:0007669"/>
    <property type="project" value="InterPro"/>
</dbReference>
<comment type="caution">
    <text evidence="5">The sequence shown here is derived from an EMBL/GenBank/DDBJ whole genome shotgun (WGS) entry which is preliminary data.</text>
</comment>